<accession>A0A0R3SBM8</accession>
<reference evidence="3" key="1">
    <citation type="submission" date="2017-02" db="UniProtKB">
        <authorList>
            <consortium name="WormBaseParasite"/>
        </authorList>
    </citation>
    <scope>IDENTIFICATION</scope>
</reference>
<evidence type="ECO:0000313" key="3">
    <source>
        <dbReference type="WBParaSite" id="HDID_0000189901-mRNA-1"/>
    </source>
</evidence>
<evidence type="ECO:0000313" key="2">
    <source>
        <dbReference type="Proteomes" id="UP000274504"/>
    </source>
</evidence>
<evidence type="ECO:0000313" key="1">
    <source>
        <dbReference type="EMBL" id="VDL19361.1"/>
    </source>
</evidence>
<dbReference type="AlphaFoldDB" id="A0A0R3SBM8"/>
<name>A0A0R3SBM8_HYMDI</name>
<sequence length="194" mass="21871">MLNRNRTLWEMSTTISGNDAFQQANQPKLEEPITTKEDLTIIDILSSDAMKIFSSLAITDDTIAEDPLFSAAAEAFYAENNYRVENSPESKPKLNNVKEAVKNLKKMLASLSLATTSRQPDAEKRWGIYPSDLKRSMQYGNAMENSLAPSPDAGLQKLRRILRSNISKDAKIKILLILLADVYYRLHQSKKNMC</sequence>
<protein>
    <submittedName>
        <fullName evidence="3">Reverse transcriptase</fullName>
    </submittedName>
</protein>
<organism evidence="3">
    <name type="scientific">Hymenolepis diminuta</name>
    <name type="common">Rat tapeworm</name>
    <dbReference type="NCBI Taxonomy" id="6216"/>
    <lineage>
        <taxon>Eukaryota</taxon>
        <taxon>Metazoa</taxon>
        <taxon>Spiralia</taxon>
        <taxon>Lophotrochozoa</taxon>
        <taxon>Platyhelminthes</taxon>
        <taxon>Cestoda</taxon>
        <taxon>Eucestoda</taxon>
        <taxon>Cyclophyllidea</taxon>
        <taxon>Hymenolepididae</taxon>
        <taxon>Hymenolepis</taxon>
    </lineage>
</organism>
<dbReference type="WBParaSite" id="HDID_0000189901-mRNA-1">
    <property type="protein sequence ID" value="HDID_0000189901-mRNA-1"/>
    <property type="gene ID" value="HDID_0000189901"/>
</dbReference>
<gene>
    <name evidence="1" type="ORF">HDID_LOCUS1900</name>
</gene>
<proteinExistence type="predicted"/>
<reference evidence="1 2" key="2">
    <citation type="submission" date="2018-11" db="EMBL/GenBank/DDBJ databases">
        <authorList>
            <consortium name="Pathogen Informatics"/>
        </authorList>
    </citation>
    <scope>NUCLEOTIDE SEQUENCE [LARGE SCALE GENOMIC DNA]</scope>
</reference>
<dbReference type="EMBL" id="UYSG01000404">
    <property type="protein sequence ID" value="VDL19361.1"/>
    <property type="molecule type" value="Genomic_DNA"/>
</dbReference>
<dbReference type="Proteomes" id="UP000274504">
    <property type="component" value="Unassembled WGS sequence"/>
</dbReference>